<dbReference type="InterPro" id="IPR004558">
    <property type="entry name" value="Coprogen_oxidase_HemN"/>
</dbReference>
<dbReference type="SMART" id="SM00729">
    <property type="entry name" value="Elp3"/>
    <property type="match status" value="1"/>
</dbReference>
<evidence type="ECO:0000256" key="16">
    <source>
        <dbReference type="PIRSR" id="PIRSR000167-2"/>
    </source>
</evidence>
<dbReference type="InterPro" id="IPR010723">
    <property type="entry name" value="HemN_C"/>
</dbReference>
<comment type="catalytic activity">
    <reaction evidence="13 14">
        <text>coproporphyrinogen III + 2 S-adenosyl-L-methionine = protoporphyrinogen IX + 2 5'-deoxyadenosine + 2 L-methionine + 2 CO2</text>
        <dbReference type="Rhea" id="RHEA:15425"/>
        <dbReference type="ChEBI" id="CHEBI:16526"/>
        <dbReference type="ChEBI" id="CHEBI:17319"/>
        <dbReference type="ChEBI" id="CHEBI:57307"/>
        <dbReference type="ChEBI" id="CHEBI:57309"/>
        <dbReference type="ChEBI" id="CHEBI:57844"/>
        <dbReference type="ChEBI" id="CHEBI:59789"/>
        <dbReference type="EC" id="1.3.98.3"/>
    </reaction>
</comment>
<dbReference type="PIRSF" id="PIRSF000167">
    <property type="entry name" value="HemN"/>
    <property type="match status" value="1"/>
</dbReference>
<dbReference type="Proteomes" id="UP000250918">
    <property type="component" value="Unassembled WGS sequence"/>
</dbReference>
<feature type="binding site" evidence="15">
    <location>
        <position position="212"/>
    </location>
    <ligand>
        <name>S-adenosyl-L-methionine</name>
        <dbReference type="ChEBI" id="CHEBI:59789"/>
        <label>2</label>
    </ligand>
</feature>
<dbReference type="PROSITE" id="PS51918">
    <property type="entry name" value="RADICAL_SAM"/>
    <property type="match status" value="1"/>
</dbReference>
<feature type="binding site" evidence="16">
    <location>
        <position position="64"/>
    </location>
    <ligand>
        <name>[4Fe-4S] cluster</name>
        <dbReference type="ChEBI" id="CHEBI:49883"/>
        <note>4Fe-4S-S-AdoMet</note>
    </ligand>
</feature>
<feature type="domain" description="Radical SAM core" evidence="17">
    <location>
        <begin position="49"/>
        <end position="283"/>
    </location>
</feature>
<evidence type="ECO:0000256" key="3">
    <source>
        <dbReference type="ARBA" id="ARBA00005493"/>
    </source>
</evidence>
<evidence type="ECO:0000313" key="19">
    <source>
        <dbReference type="Proteomes" id="UP000250918"/>
    </source>
</evidence>
<dbReference type="InterPro" id="IPR007197">
    <property type="entry name" value="rSAM"/>
</dbReference>
<keyword evidence="9 14" id="KW-0560">Oxidoreductase</keyword>
<feature type="binding site" evidence="15">
    <location>
        <position position="187"/>
    </location>
    <ligand>
        <name>S-adenosyl-L-methionine</name>
        <dbReference type="ChEBI" id="CHEBI:59789"/>
        <label>2</label>
    </ligand>
</feature>
<dbReference type="SFLD" id="SFLDG01065">
    <property type="entry name" value="anaerobic_coproporphyrinogen-I"/>
    <property type="match status" value="1"/>
</dbReference>
<feature type="binding site" evidence="15">
    <location>
        <begin position="70"/>
        <end position="72"/>
    </location>
    <ligand>
        <name>S-adenosyl-L-methionine</name>
        <dbReference type="ChEBI" id="CHEBI:59789"/>
        <label>2</label>
    </ligand>
</feature>
<dbReference type="InterPro" id="IPR023404">
    <property type="entry name" value="rSAM_horseshoe"/>
</dbReference>
<feature type="binding site" evidence="15">
    <location>
        <position position="115"/>
    </location>
    <ligand>
        <name>S-adenosyl-L-methionine</name>
        <dbReference type="ChEBI" id="CHEBI:59789"/>
        <label>1</label>
    </ligand>
</feature>
<evidence type="ECO:0000256" key="10">
    <source>
        <dbReference type="ARBA" id="ARBA00023004"/>
    </source>
</evidence>
<keyword evidence="12 14" id="KW-0627">Porphyrin biosynthesis</keyword>
<feature type="binding site" evidence="16">
    <location>
        <position position="71"/>
    </location>
    <ligand>
        <name>[4Fe-4S] cluster</name>
        <dbReference type="ChEBI" id="CHEBI:49883"/>
        <note>4Fe-4S-S-AdoMet</note>
    </ligand>
</feature>
<reference evidence="18 19" key="1">
    <citation type="journal article" date="2018" name="ISME J.">
        <title>A methanotrophic archaeon couples anaerobic oxidation of methane to Fe(III) reduction.</title>
        <authorList>
            <person name="Cai C."/>
            <person name="Leu A.O."/>
            <person name="Xie G.J."/>
            <person name="Guo J."/>
            <person name="Feng Y."/>
            <person name="Zhao J.X."/>
            <person name="Tyson G.W."/>
            <person name="Yuan Z."/>
            <person name="Hu S."/>
        </authorList>
    </citation>
    <scope>NUCLEOTIDE SEQUENCE [LARGE SCALE GENOMIC DNA]</scope>
    <source>
        <strain evidence="18">FeB_12</strain>
    </source>
</reference>
<keyword evidence="11 14" id="KW-0411">Iron-sulfur</keyword>
<keyword evidence="5 14" id="KW-0004">4Fe-4S</keyword>
<organism evidence="18 19">
    <name type="scientific">candidate division GN15 bacterium</name>
    <dbReference type="NCBI Taxonomy" id="2072418"/>
    <lineage>
        <taxon>Bacteria</taxon>
        <taxon>candidate division GN15</taxon>
    </lineage>
</organism>
<dbReference type="SFLD" id="SFLDS00029">
    <property type="entry name" value="Radical_SAM"/>
    <property type="match status" value="1"/>
</dbReference>
<dbReference type="GO" id="GO:0004109">
    <property type="term" value="F:coproporphyrinogen oxidase activity"/>
    <property type="evidence" value="ECO:0007669"/>
    <property type="project" value="InterPro"/>
</dbReference>
<dbReference type="EC" id="1.3.98.3" evidence="14"/>
<dbReference type="AlphaFoldDB" id="A0A855X832"/>
<dbReference type="GO" id="GO:0046872">
    <property type="term" value="F:metal ion binding"/>
    <property type="evidence" value="ECO:0007669"/>
    <property type="project" value="UniProtKB-KW"/>
</dbReference>
<evidence type="ECO:0000256" key="14">
    <source>
        <dbReference type="PIRNR" id="PIRNR000167"/>
    </source>
</evidence>
<feature type="binding site" evidence="15">
    <location>
        <position position="58"/>
    </location>
    <ligand>
        <name>S-adenosyl-L-methionine</name>
        <dbReference type="ChEBI" id="CHEBI:59789"/>
        <label>1</label>
    </ligand>
</feature>
<keyword evidence="10 14" id="KW-0408">Iron</keyword>
<evidence type="ECO:0000256" key="15">
    <source>
        <dbReference type="PIRSR" id="PIRSR000167-1"/>
    </source>
</evidence>
<feature type="binding site" evidence="15">
    <location>
        <position position="148"/>
    </location>
    <ligand>
        <name>S-adenosyl-L-methionine</name>
        <dbReference type="ChEBI" id="CHEBI:59789"/>
        <label>1</label>
    </ligand>
</feature>
<dbReference type="PANTHER" id="PTHR13932">
    <property type="entry name" value="COPROPORPHYRINIGEN III OXIDASE"/>
    <property type="match status" value="1"/>
</dbReference>
<comment type="subunit">
    <text evidence="4">Monomer.</text>
</comment>
<dbReference type="NCBIfam" id="TIGR00538">
    <property type="entry name" value="hemN"/>
    <property type="match status" value="1"/>
</dbReference>
<evidence type="ECO:0000256" key="9">
    <source>
        <dbReference type="ARBA" id="ARBA00023002"/>
    </source>
</evidence>
<dbReference type="GO" id="GO:0051539">
    <property type="term" value="F:4 iron, 4 sulfur cluster binding"/>
    <property type="evidence" value="ECO:0007669"/>
    <property type="project" value="UniProtKB-KW"/>
</dbReference>
<keyword evidence="8 14" id="KW-0479">Metal-binding</keyword>
<gene>
    <name evidence="18" type="primary">hemN</name>
    <name evidence="18" type="ORF">C3F09_00690</name>
</gene>
<evidence type="ECO:0000256" key="13">
    <source>
        <dbReference type="ARBA" id="ARBA00048321"/>
    </source>
</evidence>
<evidence type="ECO:0000256" key="1">
    <source>
        <dbReference type="ARBA" id="ARBA00004496"/>
    </source>
</evidence>
<dbReference type="GO" id="GO:0051989">
    <property type="term" value="F:coproporphyrinogen dehydrogenase activity"/>
    <property type="evidence" value="ECO:0007669"/>
    <property type="project" value="UniProtKB-EC"/>
</dbReference>
<protein>
    <recommendedName>
        <fullName evidence="14">Coproporphyrinogen-III oxidase</fullName>
        <ecNumber evidence="14">1.3.98.3</ecNumber>
    </recommendedName>
</protein>
<feature type="binding site" evidence="15">
    <location>
        <position position="332"/>
    </location>
    <ligand>
        <name>S-adenosyl-L-methionine</name>
        <dbReference type="ChEBI" id="CHEBI:59789"/>
        <label>1</label>
    </ligand>
</feature>
<evidence type="ECO:0000256" key="12">
    <source>
        <dbReference type="ARBA" id="ARBA00023244"/>
    </source>
</evidence>
<dbReference type="CDD" id="cd01335">
    <property type="entry name" value="Radical_SAM"/>
    <property type="match status" value="1"/>
</dbReference>
<sequence length="461" mass="52384">MTPATLVPVELLRKYDRPGPRYTSYPTVPVWSDRIGPDDYATALRAASQRTTEPLALYCHVPFCRRRCYYCGCNTVVTKDRSRAAGYVEILGREIDTVAAMLGDRRQVSLLHFGGGTPTYLTIEEFTKLLDYLRSHFAFQPNAELSIEVDPRVTTFEQIDFLAESGFNRISMGVQDFTPDVQQASGRVQPYEMVARLIEHCRTRRFKGINIDLIYGLPKQTVETFTETLDKALQLRPDRVAVYSFAYLPNAMPHQMRIHQEDLPATEVKYRIFATAVEKFTGAGYRQIGMDHFALPEDELSVAQSDGRLNRNFMGYTVQQAPEMIGFGMSAIGYVNNAFFQSYSKLDSYENAIADKGMAIYRGIQLSADDLIRQYVITNLMCNFRLPFADLEAKFNVRFPDYFGPVETRMEGFIADELLTVHADRLEITPRGRTFVRNIAMTFDAYLAAEPGKAPTFSRTI</sequence>
<dbReference type="Gene3D" id="3.80.30.20">
    <property type="entry name" value="tm_1862 like domain"/>
    <property type="match status" value="1"/>
</dbReference>
<evidence type="ECO:0000256" key="11">
    <source>
        <dbReference type="ARBA" id="ARBA00023014"/>
    </source>
</evidence>
<dbReference type="InterPro" id="IPR058240">
    <property type="entry name" value="rSAM_sf"/>
</dbReference>
<dbReference type="EMBL" id="PQAP01000002">
    <property type="protein sequence ID" value="PWB76338.1"/>
    <property type="molecule type" value="Genomic_DNA"/>
</dbReference>
<feature type="binding site" evidence="15">
    <location>
        <position position="175"/>
    </location>
    <ligand>
        <name>S-adenosyl-L-methionine</name>
        <dbReference type="ChEBI" id="CHEBI:59789"/>
        <label>2</label>
    </ligand>
</feature>
<dbReference type="GO" id="GO:0006782">
    <property type="term" value="P:protoporphyrinogen IX biosynthetic process"/>
    <property type="evidence" value="ECO:0007669"/>
    <property type="project" value="UniProtKB-UniPathway"/>
</dbReference>
<dbReference type="SFLD" id="SFLDG01082">
    <property type="entry name" value="B12-binding_domain_containing"/>
    <property type="match status" value="1"/>
</dbReference>
<comment type="subcellular location">
    <subcellularLocation>
        <location evidence="1 14">Cytoplasm</location>
    </subcellularLocation>
</comment>
<keyword evidence="6 14" id="KW-0963">Cytoplasm</keyword>
<dbReference type="Pfam" id="PF06969">
    <property type="entry name" value="HemN_C"/>
    <property type="match status" value="1"/>
</dbReference>
<evidence type="ECO:0000256" key="7">
    <source>
        <dbReference type="ARBA" id="ARBA00022691"/>
    </source>
</evidence>
<dbReference type="InterPro" id="IPR034505">
    <property type="entry name" value="Coproporphyrinogen-III_oxidase"/>
</dbReference>
<comment type="cofactor">
    <cofactor evidence="14 16">
        <name>[4Fe-4S] cluster</name>
        <dbReference type="ChEBI" id="CHEBI:49883"/>
    </cofactor>
    <text evidence="14 16">Binds 1 [4Fe-4S] cluster. The cluster is coordinated with 3 cysteines and an exchangeable S-adenosyl-L-methionine.</text>
</comment>
<evidence type="ECO:0000256" key="8">
    <source>
        <dbReference type="ARBA" id="ARBA00022723"/>
    </source>
</evidence>
<keyword evidence="7 14" id="KW-0949">S-adenosyl-L-methionine</keyword>
<dbReference type="PANTHER" id="PTHR13932:SF6">
    <property type="entry name" value="OXYGEN-INDEPENDENT COPROPORPHYRINOGEN III OXIDASE"/>
    <property type="match status" value="1"/>
</dbReference>
<dbReference type="SUPFAM" id="SSF102114">
    <property type="entry name" value="Radical SAM enzymes"/>
    <property type="match status" value="1"/>
</dbReference>
<comment type="caution">
    <text evidence="18">The sequence shown here is derived from an EMBL/GenBank/DDBJ whole genome shotgun (WGS) entry which is preliminary data.</text>
</comment>
<evidence type="ECO:0000256" key="4">
    <source>
        <dbReference type="ARBA" id="ARBA00011245"/>
    </source>
</evidence>
<proteinExistence type="inferred from homology"/>
<feature type="binding site" evidence="16">
    <location>
        <position position="68"/>
    </location>
    <ligand>
        <name>[4Fe-4S] cluster</name>
        <dbReference type="ChEBI" id="CHEBI:49883"/>
        <note>4Fe-4S-S-AdoMet</note>
    </ligand>
</feature>
<comment type="similarity">
    <text evidence="3 14">Belongs to the anaerobic coproporphyrinogen-III oxidase family.</text>
</comment>
<dbReference type="Pfam" id="PF04055">
    <property type="entry name" value="Radical_SAM"/>
    <property type="match status" value="1"/>
</dbReference>
<name>A0A855X832_9BACT</name>
<comment type="pathway">
    <text evidence="2 14">Porphyrin-containing compound metabolism; protoporphyrin-IX biosynthesis; protoporphyrinogen-IX from coproporphyrinogen-III (AdoMet route): step 1/1.</text>
</comment>
<accession>A0A855X832</accession>
<evidence type="ECO:0000256" key="2">
    <source>
        <dbReference type="ARBA" id="ARBA00004785"/>
    </source>
</evidence>
<dbReference type="Gene3D" id="1.10.10.920">
    <property type="match status" value="1"/>
</dbReference>
<dbReference type="InterPro" id="IPR006638">
    <property type="entry name" value="Elp3/MiaA/NifB-like_rSAM"/>
</dbReference>
<dbReference type="GO" id="GO:0005737">
    <property type="term" value="C:cytoplasm"/>
    <property type="evidence" value="ECO:0007669"/>
    <property type="project" value="UniProtKB-SubCell"/>
</dbReference>
<evidence type="ECO:0000259" key="17">
    <source>
        <dbReference type="PROSITE" id="PS51918"/>
    </source>
</evidence>
<evidence type="ECO:0000256" key="6">
    <source>
        <dbReference type="ARBA" id="ARBA00022490"/>
    </source>
</evidence>
<feature type="binding site" evidence="15">
    <location>
        <begin position="116"/>
        <end position="117"/>
    </location>
    <ligand>
        <name>S-adenosyl-L-methionine</name>
        <dbReference type="ChEBI" id="CHEBI:59789"/>
        <label>2</label>
    </ligand>
</feature>
<evidence type="ECO:0000313" key="18">
    <source>
        <dbReference type="EMBL" id="PWB76338.1"/>
    </source>
</evidence>
<dbReference type="UniPathway" id="UPA00251">
    <property type="reaction ID" value="UER00323"/>
</dbReference>
<evidence type="ECO:0000256" key="5">
    <source>
        <dbReference type="ARBA" id="ARBA00022485"/>
    </source>
</evidence>
<feature type="binding site" evidence="15">
    <location>
        <position position="246"/>
    </location>
    <ligand>
        <name>S-adenosyl-L-methionine</name>
        <dbReference type="ChEBI" id="CHEBI:59789"/>
        <label>2</label>
    </ligand>
</feature>